<evidence type="ECO:0000313" key="2">
    <source>
        <dbReference type="EMBL" id="PNT73980.1"/>
    </source>
</evidence>
<reference evidence="2" key="2">
    <citation type="submission" date="2017-06" db="EMBL/GenBank/DDBJ databases">
        <title>WGS assembly of Brachypodium distachyon.</title>
        <authorList>
            <consortium name="The International Brachypodium Initiative"/>
            <person name="Lucas S."/>
            <person name="Harmon-Smith M."/>
            <person name="Lail K."/>
            <person name="Tice H."/>
            <person name="Grimwood J."/>
            <person name="Bruce D."/>
            <person name="Barry K."/>
            <person name="Shu S."/>
            <person name="Lindquist E."/>
            <person name="Wang M."/>
            <person name="Pitluck S."/>
            <person name="Vogel J.P."/>
            <person name="Garvin D.F."/>
            <person name="Mockler T.C."/>
            <person name="Schmutz J."/>
            <person name="Rokhsar D."/>
            <person name="Bevan M.W."/>
        </authorList>
    </citation>
    <scope>NUCLEOTIDE SEQUENCE</scope>
    <source>
        <strain evidence="2">Bd21</strain>
    </source>
</reference>
<keyword evidence="1" id="KW-0812">Transmembrane</keyword>
<gene>
    <name evidence="2" type="ORF">BRADI_1g05724v3</name>
</gene>
<name>A0A2K2DI74_BRADI</name>
<protein>
    <submittedName>
        <fullName evidence="2 3">Uncharacterized protein</fullName>
    </submittedName>
</protein>
<evidence type="ECO:0000313" key="3">
    <source>
        <dbReference type="EnsemblPlants" id="PNT73980"/>
    </source>
</evidence>
<dbReference type="OrthoDB" id="638079at2759"/>
<feature type="non-terminal residue" evidence="2">
    <location>
        <position position="1"/>
    </location>
</feature>
<accession>A0A2K2DI74</accession>
<dbReference type="AlphaFoldDB" id="A0A2K2DI74"/>
<dbReference type="EnsemblPlants" id="PNT73980">
    <property type="protein sequence ID" value="PNT73980"/>
    <property type="gene ID" value="BRADI_1g05724v3"/>
</dbReference>
<organism evidence="2">
    <name type="scientific">Brachypodium distachyon</name>
    <name type="common">Purple false brome</name>
    <name type="synonym">Trachynia distachya</name>
    <dbReference type="NCBI Taxonomy" id="15368"/>
    <lineage>
        <taxon>Eukaryota</taxon>
        <taxon>Viridiplantae</taxon>
        <taxon>Streptophyta</taxon>
        <taxon>Embryophyta</taxon>
        <taxon>Tracheophyta</taxon>
        <taxon>Spermatophyta</taxon>
        <taxon>Magnoliopsida</taxon>
        <taxon>Liliopsida</taxon>
        <taxon>Poales</taxon>
        <taxon>Poaceae</taxon>
        <taxon>BOP clade</taxon>
        <taxon>Pooideae</taxon>
        <taxon>Stipodae</taxon>
        <taxon>Brachypodieae</taxon>
        <taxon>Brachypodium</taxon>
    </lineage>
</organism>
<keyword evidence="1" id="KW-0472">Membrane</keyword>
<evidence type="ECO:0000313" key="4">
    <source>
        <dbReference type="Proteomes" id="UP000008810"/>
    </source>
</evidence>
<feature type="transmembrane region" description="Helical" evidence="1">
    <location>
        <begin position="20"/>
        <end position="46"/>
    </location>
</feature>
<sequence length="67" mass="7717">GVIRAYGNRILCLHRNPYVLTFYLGLGIGVSRPAFDISILFLFGLYDRSIEILQDSTFVIYSIYRII</sequence>
<dbReference type="Gramene" id="PNT73980">
    <property type="protein sequence ID" value="PNT73980"/>
    <property type="gene ID" value="BRADI_1g05724v3"/>
</dbReference>
<dbReference type="InParanoid" id="A0A2K2DI74"/>
<keyword evidence="1" id="KW-1133">Transmembrane helix</keyword>
<evidence type="ECO:0000256" key="1">
    <source>
        <dbReference type="SAM" id="Phobius"/>
    </source>
</evidence>
<dbReference type="EMBL" id="CM000880">
    <property type="protein sequence ID" value="PNT73980.1"/>
    <property type="molecule type" value="Genomic_DNA"/>
</dbReference>
<dbReference type="Proteomes" id="UP000008810">
    <property type="component" value="Chromosome 1"/>
</dbReference>
<proteinExistence type="predicted"/>
<keyword evidence="4" id="KW-1185">Reference proteome</keyword>
<reference evidence="3" key="3">
    <citation type="submission" date="2018-08" db="UniProtKB">
        <authorList>
            <consortium name="EnsemblPlants"/>
        </authorList>
    </citation>
    <scope>IDENTIFICATION</scope>
    <source>
        <strain evidence="3">cv. Bd21</strain>
    </source>
</reference>
<reference evidence="2 3" key="1">
    <citation type="journal article" date="2010" name="Nature">
        <title>Genome sequencing and analysis of the model grass Brachypodium distachyon.</title>
        <authorList>
            <consortium name="International Brachypodium Initiative"/>
        </authorList>
    </citation>
    <scope>NUCLEOTIDE SEQUENCE [LARGE SCALE GENOMIC DNA]</scope>
    <source>
        <strain evidence="2 3">Bd21</strain>
    </source>
</reference>